<dbReference type="Pfam" id="PF00550">
    <property type="entry name" value="PP-binding"/>
    <property type="match status" value="1"/>
</dbReference>
<comment type="caution">
    <text evidence="2">The sequence shown here is derived from an EMBL/GenBank/DDBJ whole genome shotgun (WGS) entry which is preliminary data.</text>
</comment>
<protein>
    <submittedName>
        <fullName evidence="2">Acyl carrier protein</fullName>
    </submittedName>
</protein>
<evidence type="ECO:0000313" key="2">
    <source>
        <dbReference type="EMBL" id="TCI13671.1"/>
    </source>
</evidence>
<reference evidence="2 3" key="1">
    <citation type="submission" date="2019-02" db="EMBL/GenBank/DDBJ databases">
        <title>Dyella amyloliquefaciens sp. nov., isolated from forest soil.</title>
        <authorList>
            <person name="Gao Z.-H."/>
            <person name="Qiu L.-H."/>
        </authorList>
    </citation>
    <scope>NUCLEOTIDE SEQUENCE [LARGE SCALE GENOMIC DNA]</scope>
    <source>
        <strain evidence="2 3">KACC 12747</strain>
    </source>
</reference>
<organism evidence="2 3">
    <name type="scientific">Dyella soli</name>
    <dbReference type="NCBI Taxonomy" id="522319"/>
    <lineage>
        <taxon>Bacteria</taxon>
        <taxon>Pseudomonadati</taxon>
        <taxon>Pseudomonadota</taxon>
        <taxon>Gammaproteobacteria</taxon>
        <taxon>Lysobacterales</taxon>
        <taxon>Rhodanobacteraceae</taxon>
        <taxon>Dyella</taxon>
    </lineage>
</organism>
<sequence>MELSQIPGLEEWHGVAAGHSPEHQSRPAGSVFARLSALRCRASPAAGVDRAIAEGGATEDRPDALLSDLAWAGRHPDDIRRCVRAIVARVAGRESDELSPAARLQEDLNVDSLEFLYALQEIEGHLPVTIDVDGAARSVTLGDLEDLVVRRLLDE</sequence>
<evidence type="ECO:0000259" key="1">
    <source>
        <dbReference type="PROSITE" id="PS50075"/>
    </source>
</evidence>
<gene>
    <name evidence="2" type="ORF">EZM97_10555</name>
</gene>
<dbReference type="Gene3D" id="1.10.1200.10">
    <property type="entry name" value="ACP-like"/>
    <property type="match status" value="1"/>
</dbReference>
<dbReference type="InterPro" id="IPR036736">
    <property type="entry name" value="ACP-like_sf"/>
</dbReference>
<dbReference type="EMBL" id="SJTG01000001">
    <property type="protein sequence ID" value="TCI13671.1"/>
    <property type="molecule type" value="Genomic_DNA"/>
</dbReference>
<feature type="domain" description="Carrier" evidence="1">
    <location>
        <begin position="77"/>
        <end position="152"/>
    </location>
</feature>
<proteinExistence type="predicted"/>
<dbReference type="AlphaFoldDB" id="A0A4R0YYF3"/>
<keyword evidence="3" id="KW-1185">Reference proteome</keyword>
<dbReference type="PROSITE" id="PS50075">
    <property type="entry name" value="CARRIER"/>
    <property type="match status" value="1"/>
</dbReference>
<dbReference type="InterPro" id="IPR009081">
    <property type="entry name" value="PP-bd_ACP"/>
</dbReference>
<dbReference type="SUPFAM" id="SSF47336">
    <property type="entry name" value="ACP-like"/>
    <property type="match status" value="1"/>
</dbReference>
<name>A0A4R0YYF3_9GAMM</name>
<accession>A0A4R0YYF3</accession>
<evidence type="ECO:0000313" key="3">
    <source>
        <dbReference type="Proteomes" id="UP000291822"/>
    </source>
</evidence>
<dbReference type="Proteomes" id="UP000291822">
    <property type="component" value="Unassembled WGS sequence"/>
</dbReference>